<name>A0A956NBH9_UNCEI</name>
<feature type="domain" description="DinB-like" evidence="1">
    <location>
        <begin position="10"/>
        <end position="147"/>
    </location>
</feature>
<evidence type="ECO:0000313" key="2">
    <source>
        <dbReference type="EMBL" id="MCA9755921.1"/>
    </source>
</evidence>
<proteinExistence type="predicted"/>
<comment type="caution">
    <text evidence="2">The sequence shown here is derived from an EMBL/GenBank/DDBJ whole genome shotgun (WGS) entry which is preliminary data.</text>
</comment>
<protein>
    <submittedName>
        <fullName evidence="2">DinB family protein</fullName>
    </submittedName>
</protein>
<gene>
    <name evidence="2" type="ORF">KDA27_08980</name>
</gene>
<dbReference type="Proteomes" id="UP000739538">
    <property type="component" value="Unassembled WGS sequence"/>
</dbReference>
<dbReference type="SUPFAM" id="SSF109854">
    <property type="entry name" value="DinB/YfiT-like putative metalloenzymes"/>
    <property type="match status" value="1"/>
</dbReference>
<evidence type="ECO:0000259" key="1">
    <source>
        <dbReference type="Pfam" id="PF12867"/>
    </source>
</evidence>
<dbReference type="InterPro" id="IPR024775">
    <property type="entry name" value="DinB-like"/>
</dbReference>
<evidence type="ECO:0000313" key="3">
    <source>
        <dbReference type="Proteomes" id="UP000739538"/>
    </source>
</evidence>
<accession>A0A956NBH9</accession>
<sequence>MIEPARKSLESSGASISALARSLTTAERDFRPKESAWSAHDVVCHLLDEEREDFRQRLRLVLEDPQAEWPGIDPEGWPKSRNYAERDYEETLAAWERERAQSLSWLASLEGGTVPLDNAHTMPWGPLRAGDLVTSWVAHDLLHLRQLVARKFQYLAKTSAPYSTLYAGEW</sequence>
<dbReference type="InterPro" id="IPR034660">
    <property type="entry name" value="DinB/YfiT-like"/>
</dbReference>
<dbReference type="Gene3D" id="1.20.120.450">
    <property type="entry name" value="dinb family like domain"/>
    <property type="match status" value="1"/>
</dbReference>
<reference evidence="2" key="2">
    <citation type="journal article" date="2021" name="Microbiome">
        <title>Successional dynamics and alternative stable states in a saline activated sludge microbial community over 9 years.</title>
        <authorList>
            <person name="Wang Y."/>
            <person name="Ye J."/>
            <person name="Ju F."/>
            <person name="Liu L."/>
            <person name="Boyd J.A."/>
            <person name="Deng Y."/>
            <person name="Parks D.H."/>
            <person name="Jiang X."/>
            <person name="Yin X."/>
            <person name="Woodcroft B.J."/>
            <person name="Tyson G.W."/>
            <person name="Hugenholtz P."/>
            <person name="Polz M.F."/>
            <person name="Zhang T."/>
        </authorList>
    </citation>
    <scope>NUCLEOTIDE SEQUENCE</scope>
    <source>
        <strain evidence="2">HKST-UBA02</strain>
    </source>
</reference>
<reference evidence="2" key="1">
    <citation type="submission" date="2020-04" db="EMBL/GenBank/DDBJ databases">
        <authorList>
            <person name="Zhang T."/>
        </authorList>
    </citation>
    <scope>NUCLEOTIDE SEQUENCE</scope>
    <source>
        <strain evidence="2">HKST-UBA02</strain>
    </source>
</reference>
<organism evidence="2 3">
    <name type="scientific">Eiseniibacteriota bacterium</name>
    <dbReference type="NCBI Taxonomy" id="2212470"/>
    <lineage>
        <taxon>Bacteria</taxon>
        <taxon>Candidatus Eiseniibacteriota</taxon>
    </lineage>
</organism>
<dbReference type="EMBL" id="JAGQHS010000036">
    <property type="protein sequence ID" value="MCA9755921.1"/>
    <property type="molecule type" value="Genomic_DNA"/>
</dbReference>
<dbReference type="Pfam" id="PF12867">
    <property type="entry name" value="DinB_2"/>
    <property type="match status" value="1"/>
</dbReference>
<dbReference type="AlphaFoldDB" id="A0A956NBH9"/>